<keyword evidence="3" id="KW-1185">Reference proteome</keyword>
<dbReference type="PANTHER" id="PTHR24362:SF309">
    <property type="entry name" value="PROTEIN KINASE DOMAIN-CONTAINING PROTEIN"/>
    <property type="match status" value="1"/>
</dbReference>
<reference evidence="2" key="1">
    <citation type="submission" date="2006-10" db="EMBL/GenBank/DDBJ databases">
        <authorList>
            <person name="Amadeo P."/>
            <person name="Zhao Q."/>
            <person name="Wortman J."/>
            <person name="Fraser-Liggett C."/>
            <person name="Carlton J."/>
        </authorList>
    </citation>
    <scope>NUCLEOTIDE SEQUENCE</scope>
    <source>
        <strain evidence="2">G3</strain>
    </source>
</reference>
<dbReference type="VEuPathDB" id="TrichDB:TVAG_459460"/>
<accession>A2FHK6</accession>
<feature type="domain" description="Protein kinase" evidence="1">
    <location>
        <begin position="18"/>
        <end position="258"/>
    </location>
</feature>
<dbReference type="PROSITE" id="PS00108">
    <property type="entry name" value="PROTEIN_KINASE_ST"/>
    <property type="match status" value="1"/>
</dbReference>
<dbReference type="STRING" id="5722.A2FHK6"/>
<gene>
    <name evidence="2" type="ORF">TVAG_459460</name>
</gene>
<sequence>MNITTESQFLESIGVMYQDLITHLSRGVIYQVYSPNYKMSFALKTIPEDMLSESELRCLEAIDDPNIVSLYQIYKFQGFSYLMMEYCPKDLDTLLKEKRSIRGEELCNMLFNVTRCVRACHDNGIAHCDIKPSNFLVDKYNRVKINDFSKSVILTDPPLTSQREGTKLYQAPEIFSEKEYNPVKADIWSLGVLMFYMTTNTYPFQADDPYTTIEKIQSGIYNENKISDPQLRFVIRKCLDIDPNSRPDALDLLQMPYFMNAITKSTDKIGNNSARAHNLIVKPKIQKGKINISLQNQAALITNKANKIHINCITK</sequence>
<dbReference type="PANTHER" id="PTHR24362">
    <property type="entry name" value="SERINE/THREONINE-PROTEIN KINASE NEK"/>
    <property type="match status" value="1"/>
</dbReference>
<evidence type="ECO:0000259" key="1">
    <source>
        <dbReference type="PROSITE" id="PS50011"/>
    </source>
</evidence>
<dbReference type="InterPro" id="IPR011009">
    <property type="entry name" value="Kinase-like_dom_sf"/>
</dbReference>
<evidence type="ECO:0000313" key="2">
    <source>
        <dbReference type="EMBL" id="EAX95597.1"/>
    </source>
</evidence>
<keyword evidence="2" id="KW-0808">Transferase</keyword>
<dbReference type="PROSITE" id="PS50011">
    <property type="entry name" value="PROTEIN_KINASE_DOM"/>
    <property type="match status" value="1"/>
</dbReference>
<dbReference type="CDD" id="cd14014">
    <property type="entry name" value="STKc_PknB_like"/>
    <property type="match status" value="1"/>
</dbReference>
<protein>
    <submittedName>
        <fullName evidence="2">CAMK family protein kinase</fullName>
    </submittedName>
</protein>
<organism evidence="2 3">
    <name type="scientific">Trichomonas vaginalis (strain ATCC PRA-98 / G3)</name>
    <dbReference type="NCBI Taxonomy" id="412133"/>
    <lineage>
        <taxon>Eukaryota</taxon>
        <taxon>Metamonada</taxon>
        <taxon>Parabasalia</taxon>
        <taxon>Trichomonadida</taxon>
        <taxon>Trichomonadidae</taxon>
        <taxon>Trichomonas</taxon>
    </lineage>
</organism>
<name>A2FHK6_TRIV3</name>
<dbReference type="Proteomes" id="UP000001542">
    <property type="component" value="Unassembled WGS sequence"/>
</dbReference>
<dbReference type="InterPro" id="IPR000719">
    <property type="entry name" value="Prot_kinase_dom"/>
</dbReference>
<dbReference type="OrthoDB" id="248923at2759"/>
<dbReference type="SMR" id="A2FHK6"/>
<dbReference type="eggNOG" id="KOG0588">
    <property type="taxonomic scope" value="Eukaryota"/>
</dbReference>
<dbReference type="SMART" id="SM00220">
    <property type="entry name" value="S_TKc"/>
    <property type="match status" value="1"/>
</dbReference>
<reference evidence="2" key="2">
    <citation type="journal article" date="2007" name="Science">
        <title>Draft genome sequence of the sexually transmitted pathogen Trichomonas vaginalis.</title>
        <authorList>
            <person name="Carlton J.M."/>
            <person name="Hirt R.P."/>
            <person name="Silva J.C."/>
            <person name="Delcher A.L."/>
            <person name="Schatz M."/>
            <person name="Zhao Q."/>
            <person name="Wortman J.R."/>
            <person name="Bidwell S.L."/>
            <person name="Alsmark U.C.M."/>
            <person name="Besteiro S."/>
            <person name="Sicheritz-Ponten T."/>
            <person name="Noel C.J."/>
            <person name="Dacks J.B."/>
            <person name="Foster P.G."/>
            <person name="Simillion C."/>
            <person name="Van de Peer Y."/>
            <person name="Miranda-Saavedra D."/>
            <person name="Barton G.J."/>
            <person name="Westrop G.D."/>
            <person name="Mueller S."/>
            <person name="Dessi D."/>
            <person name="Fiori P.L."/>
            <person name="Ren Q."/>
            <person name="Paulsen I."/>
            <person name="Zhang H."/>
            <person name="Bastida-Corcuera F.D."/>
            <person name="Simoes-Barbosa A."/>
            <person name="Brown M.T."/>
            <person name="Hayes R.D."/>
            <person name="Mukherjee M."/>
            <person name="Okumura C.Y."/>
            <person name="Schneider R."/>
            <person name="Smith A.J."/>
            <person name="Vanacova S."/>
            <person name="Villalvazo M."/>
            <person name="Haas B.J."/>
            <person name="Pertea M."/>
            <person name="Feldblyum T.V."/>
            <person name="Utterback T.R."/>
            <person name="Shu C.L."/>
            <person name="Osoegawa K."/>
            <person name="de Jong P.J."/>
            <person name="Hrdy I."/>
            <person name="Horvathova L."/>
            <person name="Zubacova Z."/>
            <person name="Dolezal P."/>
            <person name="Malik S.B."/>
            <person name="Logsdon J.M. Jr."/>
            <person name="Henze K."/>
            <person name="Gupta A."/>
            <person name="Wang C.C."/>
            <person name="Dunne R.L."/>
            <person name="Upcroft J.A."/>
            <person name="Upcroft P."/>
            <person name="White O."/>
            <person name="Salzberg S.L."/>
            <person name="Tang P."/>
            <person name="Chiu C.-H."/>
            <person name="Lee Y.-S."/>
            <person name="Embley T.M."/>
            <person name="Coombs G.H."/>
            <person name="Mottram J.C."/>
            <person name="Tachezy J."/>
            <person name="Fraser-Liggett C.M."/>
            <person name="Johnson P.J."/>
        </authorList>
    </citation>
    <scope>NUCLEOTIDE SEQUENCE [LARGE SCALE GENOMIC DNA]</scope>
    <source>
        <strain evidence="2">G3</strain>
    </source>
</reference>
<dbReference type="Gene3D" id="1.10.510.10">
    <property type="entry name" value="Transferase(Phosphotransferase) domain 1"/>
    <property type="match status" value="1"/>
</dbReference>
<dbReference type="InParanoid" id="A2FHK6"/>
<dbReference type="EMBL" id="DS113797">
    <property type="protein sequence ID" value="EAX95597.1"/>
    <property type="molecule type" value="Genomic_DNA"/>
</dbReference>
<proteinExistence type="predicted"/>
<dbReference type="InterPro" id="IPR008271">
    <property type="entry name" value="Ser/Thr_kinase_AS"/>
</dbReference>
<dbReference type="GO" id="GO:0004672">
    <property type="term" value="F:protein kinase activity"/>
    <property type="evidence" value="ECO:0007669"/>
    <property type="project" value="InterPro"/>
</dbReference>
<dbReference type="Pfam" id="PF00069">
    <property type="entry name" value="Pkinase"/>
    <property type="match status" value="1"/>
</dbReference>
<dbReference type="SUPFAM" id="SSF56112">
    <property type="entry name" value="Protein kinase-like (PK-like)"/>
    <property type="match status" value="1"/>
</dbReference>
<dbReference type="GO" id="GO:0005524">
    <property type="term" value="F:ATP binding"/>
    <property type="evidence" value="ECO:0007669"/>
    <property type="project" value="InterPro"/>
</dbReference>
<evidence type="ECO:0000313" key="3">
    <source>
        <dbReference type="Proteomes" id="UP000001542"/>
    </source>
</evidence>
<dbReference type="KEGG" id="tva:4753351"/>
<dbReference type="RefSeq" id="XP_001308527.1">
    <property type="nucleotide sequence ID" value="XM_001308526.1"/>
</dbReference>
<dbReference type="VEuPathDB" id="TrichDB:TVAGG3_0741610"/>
<keyword evidence="2" id="KW-0418">Kinase</keyword>
<dbReference type="AlphaFoldDB" id="A2FHK6"/>